<sequence>MSDDGSPRAEASGGRAARRRAATSRHRSARRRSRRVGRRHGPARTSRGRSGIKVIGISLAGLLVILTATGAFAYEQLFGKIHAISLGGLTDQPAASKADAEGHTPLNILVLGSQTRDGQQGVNLGNASKQGTNISDTAMLVHLSAERKWADVVSIPRDLIVPRPQCHQRVGIGDQTTNTIIPASSGDMFDLAMNLGGPTCAVATVEQMTGIRIDHFVEIDFNAFQQLTDAVGGVQVCVPEPGINDPHYSGLVLSAGLHTVSGAQALEFVRDRHGIGDGSDLGRIQMQQMFVSSLFRKLSSNGTLANPITLYKVADAISSNLTVDSGLDSASAMVSLAQSMQSLNSRYIQFITAPYEADPQNVNRVIPGQGFNQVWTDLHNDQPLPGSKAAATYGAHATPAPHPSASPSGVPLSSITVTVYNGTTTTALASNATAVLDAQGVKATVGGNTPGSNPTTVIQYPAGDQAAAQALANDIPGSQTQTDNNVTTLTLILGDNTPANLTAPPPPTHTTTTKSSPTPAPSISAESRSGDENICSNLPTPVQYGGAP</sequence>
<evidence type="ECO:0000256" key="1">
    <source>
        <dbReference type="ARBA" id="ARBA00006068"/>
    </source>
</evidence>
<keyword evidence="3" id="KW-0472">Membrane</keyword>
<evidence type="ECO:0000259" key="4">
    <source>
        <dbReference type="Pfam" id="PF03816"/>
    </source>
</evidence>
<dbReference type="Gene3D" id="3.40.630.190">
    <property type="entry name" value="LCP protein"/>
    <property type="match status" value="1"/>
</dbReference>
<dbReference type="EMBL" id="JANFNG010000027">
    <property type="protein sequence ID" value="MCQ4083937.1"/>
    <property type="molecule type" value="Genomic_DNA"/>
</dbReference>
<organism evidence="6 7">
    <name type="scientific">Streptomyces humicola</name>
    <dbReference type="NCBI Taxonomy" id="2953240"/>
    <lineage>
        <taxon>Bacteria</taxon>
        <taxon>Bacillati</taxon>
        <taxon>Actinomycetota</taxon>
        <taxon>Actinomycetes</taxon>
        <taxon>Kitasatosporales</taxon>
        <taxon>Streptomycetaceae</taxon>
        <taxon>Streptomyces</taxon>
    </lineage>
</organism>
<proteinExistence type="inferred from homology"/>
<dbReference type="Gene3D" id="3.30.70.2390">
    <property type="match status" value="1"/>
</dbReference>
<feature type="region of interest" description="Disordered" evidence="2">
    <location>
        <begin position="496"/>
        <end position="548"/>
    </location>
</feature>
<evidence type="ECO:0000256" key="2">
    <source>
        <dbReference type="SAM" id="MobiDB-lite"/>
    </source>
</evidence>
<evidence type="ECO:0000313" key="6">
    <source>
        <dbReference type="EMBL" id="MCQ4083937.1"/>
    </source>
</evidence>
<feature type="compositionally biased region" description="Basic residues" evidence="2">
    <location>
        <begin position="16"/>
        <end position="42"/>
    </location>
</feature>
<feature type="compositionally biased region" description="Low complexity" evidence="2">
    <location>
        <begin position="389"/>
        <end position="408"/>
    </location>
</feature>
<dbReference type="InterPro" id="IPR050922">
    <property type="entry name" value="LytR/CpsA/Psr_CW_biosynth"/>
</dbReference>
<feature type="region of interest" description="Disordered" evidence="2">
    <location>
        <begin position="382"/>
        <end position="409"/>
    </location>
</feature>
<keyword evidence="3" id="KW-1133">Transmembrane helix</keyword>
<dbReference type="NCBIfam" id="TIGR00350">
    <property type="entry name" value="lytR_cpsA_psr"/>
    <property type="match status" value="1"/>
</dbReference>
<dbReference type="RefSeq" id="WP_255922964.1">
    <property type="nucleotide sequence ID" value="NZ_JANFNG010000027.1"/>
</dbReference>
<reference evidence="6" key="1">
    <citation type="submission" date="2022-06" db="EMBL/GenBank/DDBJ databases">
        <title>Draft genome sequence of Streptomyces sp. RB6PN25 isolated from peat swamp forest in Thailand.</title>
        <authorList>
            <person name="Duangmal K."/>
            <person name="Klaysubun C."/>
        </authorList>
    </citation>
    <scope>NUCLEOTIDE SEQUENCE</scope>
    <source>
        <strain evidence="6">RB6PN25</strain>
    </source>
</reference>
<protein>
    <submittedName>
        <fullName evidence="6">LCP family protein</fullName>
    </submittedName>
</protein>
<dbReference type="InterPro" id="IPR004474">
    <property type="entry name" value="LytR_CpsA_psr"/>
</dbReference>
<evidence type="ECO:0000256" key="3">
    <source>
        <dbReference type="SAM" id="Phobius"/>
    </source>
</evidence>
<dbReference type="Pfam" id="PF13399">
    <property type="entry name" value="LytR_C"/>
    <property type="match status" value="1"/>
</dbReference>
<gene>
    <name evidence="6" type="ORF">NGB36_25950</name>
</gene>
<evidence type="ECO:0000259" key="5">
    <source>
        <dbReference type="Pfam" id="PF13399"/>
    </source>
</evidence>
<name>A0ABT1Q1Z8_9ACTN</name>
<accession>A0ABT1Q1Z8</accession>
<comment type="caution">
    <text evidence="6">The sequence shown here is derived from an EMBL/GenBank/DDBJ whole genome shotgun (WGS) entry which is preliminary data.</text>
</comment>
<dbReference type="Pfam" id="PF03816">
    <property type="entry name" value="LytR_cpsA_psr"/>
    <property type="match status" value="1"/>
</dbReference>
<keyword evidence="3" id="KW-0812">Transmembrane</keyword>
<feature type="region of interest" description="Disordered" evidence="2">
    <location>
        <begin position="1"/>
        <end position="48"/>
    </location>
</feature>
<dbReference type="InterPro" id="IPR027381">
    <property type="entry name" value="LytR/CpsA/Psr_C"/>
</dbReference>
<feature type="domain" description="LytR/CpsA/Psr regulator C-terminal" evidence="5">
    <location>
        <begin position="414"/>
        <end position="495"/>
    </location>
</feature>
<feature type="domain" description="Cell envelope-related transcriptional attenuator" evidence="4">
    <location>
        <begin position="135"/>
        <end position="299"/>
    </location>
</feature>
<dbReference type="Proteomes" id="UP001057702">
    <property type="component" value="Unassembled WGS sequence"/>
</dbReference>
<dbReference type="PANTHER" id="PTHR33392:SF6">
    <property type="entry name" value="POLYISOPRENYL-TEICHOIC ACID--PEPTIDOGLYCAN TEICHOIC ACID TRANSFERASE TAGU"/>
    <property type="match status" value="1"/>
</dbReference>
<feature type="compositionally biased region" description="Low complexity" evidence="2">
    <location>
        <begin position="509"/>
        <end position="525"/>
    </location>
</feature>
<keyword evidence="7" id="KW-1185">Reference proteome</keyword>
<feature type="transmembrane region" description="Helical" evidence="3">
    <location>
        <begin position="54"/>
        <end position="74"/>
    </location>
</feature>
<dbReference type="PANTHER" id="PTHR33392">
    <property type="entry name" value="POLYISOPRENYL-TEICHOIC ACID--PEPTIDOGLYCAN TEICHOIC ACID TRANSFERASE TAGU"/>
    <property type="match status" value="1"/>
</dbReference>
<evidence type="ECO:0000313" key="7">
    <source>
        <dbReference type="Proteomes" id="UP001057702"/>
    </source>
</evidence>
<comment type="similarity">
    <text evidence="1">Belongs to the LytR/CpsA/Psr (LCP) family.</text>
</comment>